<evidence type="ECO:0000313" key="3">
    <source>
        <dbReference type="Proteomes" id="UP000485058"/>
    </source>
</evidence>
<dbReference type="Proteomes" id="UP000485058">
    <property type="component" value="Unassembled WGS sequence"/>
</dbReference>
<gene>
    <name evidence="2" type="ORF">HaLaN_29304</name>
</gene>
<evidence type="ECO:0000256" key="1">
    <source>
        <dbReference type="SAM" id="MobiDB-lite"/>
    </source>
</evidence>
<comment type="caution">
    <text evidence="2">The sequence shown here is derived from an EMBL/GenBank/DDBJ whole genome shotgun (WGS) entry which is preliminary data.</text>
</comment>
<accession>A0A6A0ACG5</accession>
<dbReference type="EMBL" id="BLLF01004907">
    <property type="protein sequence ID" value="GFH30446.1"/>
    <property type="molecule type" value="Genomic_DNA"/>
</dbReference>
<reference evidence="2 3" key="1">
    <citation type="submission" date="2020-02" db="EMBL/GenBank/DDBJ databases">
        <title>Draft genome sequence of Haematococcus lacustris strain NIES-144.</title>
        <authorList>
            <person name="Morimoto D."/>
            <person name="Nakagawa S."/>
            <person name="Yoshida T."/>
            <person name="Sawayama S."/>
        </authorList>
    </citation>
    <scope>NUCLEOTIDE SEQUENCE [LARGE SCALE GENOMIC DNA]</scope>
    <source>
        <strain evidence="2 3">NIES-144</strain>
    </source>
</reference>
<keyword evidence="3" id="KW-1185">Reference proteome</keyword>
<name>A0A6A0ACG5_HAELA</name>
<sequence>VSLTHTQADDLMACLMELGLLGTGSEPASAVSSARSASLATPQPGVRARSTASPTQFDVAAMPLPPDLTLTACALYLLLRTLPDLSLHLVHMPAALTRLVQLVKRVLCDMMEQGPAQVPTDDLSTSSPLALLLGCLVAIMSQIVTRGVGLVLMPPAATSIVAMPAAQQRAYNATLAVSISASSSSWGGAEERGPVAIDALATGPAGQAVRLLAEVPEVLGVLGECVEGGRLALAMCCSTGSSGGPDACKQDLEAIKHAEQSIPQLLTDQALHDCLQDMRCNAMVG</sequence>
<protein>
    <submittedName>
        <fullName evidence="2">Uncharacterized protein</fullName>
    </submittedName>
</protein>
<evidence type="ECO:0000313" key="2">
    <source>
        <dbReference type="EMBL" id="GFH30446.1"/>
    </source>
</evidence>
<dbReference type="AlphaFoldDB" id="A0A6A0ACG5"/>
<organism evidence="2 3">
    <name type="scientific">Haematococcus lacustris</name>
    <name type="common">Green alga</name>
    <name type="synonym">Haematococcus pluvialis</name>
    <dbReference type="NCBI Taxonomy" id="44745"/>
    <lineage>
        <taxon>Eukaryota</taxon>
        <taxon>Viridiplantae</taxon>
        <taxon>Chlorophyta</taxon>
        <taxon>core chlorophytes</taxon>
        <taxon>Chlorophyceae</taxon>
        <taxon>CS clade</taxon>
        <taxon>Chlamydomonadales</taxon>
        <taxon>Haematococcaceae</taxon>
        <taxon>Haematococcus</taxon>
    </lineage>
</organism>
<feature type="non-terminal residue" evidence="2">
    <location>
        <position position="1"/>
    </location>
</feature>
<proteinExistence type="predicted"/>
<feature type="region of interest" description="Disordered" evidence="1">
    <location>
        <begin position="32"/>
        <end position="52"/>
    </location>
</feature>